<comment type="similarity">
    <text evidence="7">Belongs to the TRAP transporter large permease family.</text>
</comment>
<comment type="subunit">
    <text evidence="7">The complex comprises the extracytoplasmic solute receptor protein and the two transmembrane proteins.</text>
</comment>
<dbReference type="InterPro" id="IPR004681">
    <property type="entry name" value="TRAP_DctM"/>
</dbReference>
<proteinExistence type="inferred from homology"/>
<dbReference type="AlphaFoldDB" id="A0A1H5ZNU5"/>
<comment type="caution">
    <text evidence="7">Lacks conserved residue(s) required for the propagation of feature annotation.</text>
</comment>
<feature type="transmembrane region" description="Helical" evidence="7">
    <location>
        <begin position="220"/>
        <end position="237"/>
    </location>
</feature>
<dbReference type="PIRSF" id="PIRSF006066">
    <property type="entry name" value="HI0050"/>
    <property type="match status" value="1"/>
</dbReference>
<keyword evidence="6 7" id="KW-0472">Membrane</keyword>
<keyword evidence="7" id="KW-0813">Transport</keyword>
<keyword evidence="3 7" id="KW-0997">Cell inner membrane</keyword>
<comment type="function">
    <text evidence="7">Part of the tripartite ATP-independent periplasmic (TRAP) transport system.</text>
</comment>
<accession>A0A1H5ZNU5</accession>
<evidence type="ECO:0000256" key="6">
    <source>
        <dbReference type="ARBA" id="ARBA00023136"/>
    </source>
</evidence>
<feature type="transmembrane region" description="Helical" evidence="7">
    <location>
        <begin position="243"/>
        <end position="259"/>
    </location>
</feature>
<evidence type="ECO:0000256" key="5">
    <source>
        <dbReference type="ARBA" id="ARBA00022989"/>
    </source>
</evidence>
<feature type="transmembrane region" description="Helical" evidence="7">
    <location>
        <begin position="79"/>
        <end position="99"/>
    </location>
</feature>
<dbReference type="PANTHER" id="PTHR33362">
    <property type="entry name" value="SIALIC ACID TRAP TRANSPORTER PERMEASE PROTEIN SIAT-RELATED"/>
    <property type="match status" value="1"/>
</dbReference>
<dbReference type="InterPro" id="IPR010656">
    <property type="entry name" value="DctM"/>
</dbReference>
<evidence type="ECO:0000256" key="7">
    <source>
        <dbReference type="RuleBase" id="RU369079"/>
    </source>
</evidence>
<feature type="transmembrane region" description="Helical" evidence="7">
    <location>
        <begin position="358"/>
        <end position="378"/>
    </location>
</feature>
<dbReference type="PANTHER" id="PTHR33362:SF3">
    <property type="entry name" value="SIALIC ACID TRAP TRANSPORTER PERMEASE PROTEIN SIAT"/>
    <property type="match status" value="1"/>
</dbReference>
<reference evidence="10" key="1">
    <citation type="submission" date="2016-10" db="EMBL/GenBank/DDBJ databases">
        <authorList>
            <person name="Varghese N."/>
            <person name="Submissions S."/>
        </authorList>
    </citation>
    <scope>NUCLEOTIDE SEQUENCE [LARGE SCALE GENOMIC DNA]</scope>
    <source>
        <strain evidence="10">CGMCC 1.7062</strain>
    </source>
</reference>
<evidence type="ECO:0000256" key="4">
    <source>
        <dbReference type="ARBA" id="ARBA00022692"/>
    </source>
</evidence>
<evidence type="ECO:0000256" key="2">
    <source>
        <dbReference type="ARBA" id="ARBA00022475"/>
    </source>
</evidence>
<keyword evidence="5 7" id="KW-1133">Transmembrane helix</keyword>
<feature type="transmembrane region" description="Helical" evidence="7">
    <location>
        <begin position="171"/>
        <end position="194"/>
    </location>
</feature>
<feature type="transmembrane region" description="Helical" evidence="7">
    <location>
        <begin position="271"/>
        <end position="296"/>
    </location>
</feature>
<organism evidence="9 10">
    <name type="scientific">Vibrio hangzhouensis</name>
    <dbReference type="NCBI Taxonomy" id="462991"/>
    <lineage>
        <taxon>Bacteria</taxon>
        <taxon>Pseudomonadati</taxon>
        <taxon>Pseudomonadota</taxon>
        <taxon>Gammaproteobacteria</taxon>
        <taxon>Vibrionales</taxon>
        <taxon>Vibrionaceae</taxon>
        <taxon>Vibrio</taxon>
    </lineage>
</organism>
<evidence type="ECO:0000256" key="3">
    <source>
        <dbReference type="ARBA" id="ARBA00022519"/>
    </source>
</evidence>
<dbReference type="RefSeq" id="WP_103880847.1">
    <property type="nucleotide sequence ID" value="NZ_FNVG01000012.1"/>
</dbReference>
<name>A0A1H5ZNU5_9VIBR</name>
<comment type="subcellular location">
    <subcellularLocation>
        <location evidence="1 7">Cell inner membrane</location>
        <topology evidence="1 7">Multi-pass membrane protein</topology>
    </subcellularLocation>
</comment>
<evidence type="ECO:0000313" key="10">
    <source>
        <dbReference type="Proteomes" id="UP000236721"/>
    </source>
</evidence>
<evidence type="ECO:0000259" key="8">
    <source>
        <dbReference type="Pfam" id="PF06808"/>
    </source>
</evidence>
<evidence type="ECO:0000313" key="9">
    <source>
        <dbReference type="EMBL" id="SEG37830.1"/>
    </source>
</evidence>
<keyword evidence="4 7" id="KW-0812">Transmembrane</keyword>
<sequence>MSGIILFCALGLLLILGMPIAMSLGMSSLFVMSFVEGTPPLSLMARSIVTGADSFPLIAVPLFILAGDLMQKGGLSKRIIGFAYSLVGHIKASLCYVNVIASMFFAAISGSAPATVAAIGSNIIPSMTQQGYKKDFSSALTASAGMIGVMIPPSIPFIIYGVSAEVSIGKLFLAGIIPGVLFGITFMVMSRVVVRNQPIMDVEPTPFSWAGVAAQFKESIWALIVPGIILGGIYGGVFTPTEAGAVAVVYAVICGLFIYKEISFSDLPGIFARSTLTSATILVLVVFAAAFGRLVTFEQIPSVVASTLVGLSDNPVVLLLLINGMLLIIGMFMETISAIIILTPILLPVVKQLGVDPIVFGVILTVNLAIGFCTPPLGVNIFVASQVSNVSIEKISKALIPFLCSMLVLLLAVTFIPELSLALTGLVG</sequence>
<dbReference type="EMBL" id="FNVG01000012">
    <property type="protein sequence ID" value="SEG37830.1"/>
    <property type="molecule type" value="Genomic_DNA"/>
</dbReference>
<evidence type="ECO:0000256" key="1">
    <source>
        <dbReference type="ARBA" id="ARBA00004429"/>
    </source>
</evidence>
<feature type="transmembrane region" description="Helical" evidence="7">
    <location>
        <begin position="316"/>
        <end position="346"/>
    </location>
</feature>
<feature type="transmembrane region" description="Helical" evidence="7">
    <location>
        <begin position="43"/>
        <end position="67"/>
    </location>
</feature>
<keyword evidence="2" id="KW-1003">Cell membrane</keyword>
<keyword evidence="10" id="KW-1185">Reference proteome</keyword>
<gene>
    <name evidence="9" type="ORF">SAMN04488244_11286</name>
</gene>
<dbReference type="GO" id="GO:0022857">
    <property type="term" value="F:transmembrane transporter activity"/>
    <property type="evidence" value="ECO:0007669"/>
    <property type="project" value="UniProtKB-UniRule"/>
</dbReference>
<protein>
    <recommendedName>
        <fullName evidence="7">TRAP transporter large permease protein</fullName>
    </recommendedName>
</protein>
<dbReference type="NCBIfam" id="TIGR00786">
    <property type="entry name" value="dctM"/>
    <property type="match status" value="1"/>
</dbReference>
<feature type="transmembrane region" description="Helical" evidence="7">
    <location>
        <begin position="136"/>
        <end position="159"/>
    </location>
</feature>
<feature type="transmembrane region" description="Helical" evidence="7">
    <location>
        <begin position="398"/>
        <end position="416"/>
    </location>
</feature>
<dbReference type="OrthoDB" id="8627919at2"/>
<dbReference type="Proteomes" id="UP000236721">
    <property type="component" value="Unassembled WGS sequence"/>
</dbReference>
<dbReference type="Pfam" id="PF06808">
    <property type="entry name" value="DctM"/>
    <property type="match status" value="1"/>
</dbReference>
<feature type="domain" description="TRAP C4-dicarboxylate transport system permease DctM subunit" evidence="8">
    <location>
        <begin position="8"/>
        <end position="419"/>
    </location>
</feature>
<dbReference type="GO" id="GO:0005886">
    <property type="term" value="C:plasma membrane"/>
    <property type="evidence" value="ECO:0007669"/>
    <property type="project" value="UniProtKB-SubCell"/>
</dbReference>